<keyword evidence="3 5" id="KW-1133">Transmembrane helix</keyword>
<organism evidence="7 8">
    <name type="scientific">Catenuloplanes nepalensis</name>
    <dbReference type="NCBI Taxonomy" id="587533"/>
    <lineage>
        <taxon>Bacteria</taxon>
        <taxon>Bacillati</taxon>
        <taxon>Actinomycetota</taxon>
        <taxon>Actinomycetes</taxon>
        <taxon>Micromonosporales</taxon>
        <taxon>Micromonosporaceae</taxon>
        <taxon>Catenuloplanes</taxon>
    </lineage>
</organism>
<sequence length="366" mass="38420">MNRGRQLSDWEATRLVTAREIKVKIRDKAFLISTAFLLIFAIAGTVAPSFFDGGGPASVAVVAGTPAGQLAAAGLEVREVADAAEAEALVRAGDVDSAVVGGVVLAMEDAPGEVVSALSSPPEVRLLDPAALNEAVAFLVPYLFAMVFFFTSLMFGLQIAQSVTEEKQTRIVEILVSSVPPRVLLSGKVLAGAILAFAQIGLLALVAIAGLRFSGGEQDTDVNLLNLLAPAIGWFLPFFVVGFVLLAAMWAVAGALVSRQEDINSVSTPIQLAIMLPFFGTIFLSGNPLAMTIMSYIPFSAPIAMPVRLFTDDAAAWEPVASLLVLAIAAAAMLFAAARLYEGSLLRTNGKTSLAQAWRSREALPS</sequence>
<proteinExistence type="predicted"/>
<dbReference type="EMBL" id="JAUSRA010000001">
    <property type="protein sequence ID" value="MDP9798119.1"/>
    <property type="molecule type" value="Genomic_DNA"/>
</dbReference>
<accession>A0ABT9N343</accession>
<feature type="transmembrane region" description="Helical" evidence="5">
    <location>
        <begin position="135"/>
        <end position="157"/>
    </location>
</feature>
<feature type="domain" description="ABC-2 type transporter transmembrane" evidence="6">
    <location>
        <begin position="135"/>
        <end position="338"/>
    </location>
</feature>
<evidence type="ECO:0000259" key="6">
    <source>
        <dbReference type="Pfam" id="PF12698"/>
    </source>
</evidence>
<keyword evidence="8" id="KW-1185">Reference proteome</keyword>
<feature type="transmembrane region" description="Helical" evidence="5">
    <location>
        <begin position="278"/>
        <end position="299"/>
    </location>
</feature>
<feature type="transmembrane region" description="Helical" evidence="5">
    <location>
        <begin position="189"/>
        <end position="211"/>
    </location>
</feature>
<gene>
    <name evidence="7" type="ORF">J2S43_006631</name>
</gene>
<comment type="caution">
    <text evidence="7">The sequence shown here is derived from an EMBL/GenBank/DDBJ whole genome shotgun (WGS) entry which is preliminary data.</text>
</comment>
<dbReference type="Proteomes" id="UP001240984">
    <property type="component" value="Unassembled WGS sequence"/>
</dbReference>
<feature type="transmembrane region" description="Helical" evidence="5">
    <location>
        <begin position="319"/>
        <end position="341"/>
    </location>
</feature>
<evidence type="ECO:0000256" key="1">
    <source>
        <dbReference type="ARBA" id="ARBA00004141"/>
    </source>
</evidence>
<feature type="transmembrane region" description="Helical" evidence="5">
    <location>
        <begin position="29"/>
        <end position="51"/>
    </location>
</feature>
<evidence type="ECO:0000256" key="5">
    <source>
        <dbReference type="SAM" id="Phobius"/>
    </source>
</evidence>
<protein>
    <submittedName>
        <fullName evidence="7">ABC-2 type transport system permease protein</fullName>
    </submittedName>
</protein>
<evidence type="ECO:0000256" key="4">
    <source>
        <dbReference type="ARBA" id="ARBA00023136"/>
    </source>
</evidence>
<feature type="transmembrane region" description="Helical" evidence="5">
    <location>
        <begin position="231"/>
        <end position="257"/>
    </location>
</feature>
<evidence type="ECO:0000256" key="3">
    <source>
        <dbReference type="ARBA" id="ARBA00022989"/>
    </source>
</evidence>
<reference evidence="7 8" key="1">
    <citation type="submission" date="2023-07" db="EMBL/GenBank/DDBJ databases">
        <title>Sequencing the genomes of 1000 actinobacteria strains.</title>
        <authorList>
            <person name="Klenk H.-P."/>
        </authorList>
    </citation>
    <scope>NUCLEOTIDE SEQUENCE [LARGE SCALE GENOMIC DNA]</scope>
    <source>
        <strain evidence="7 8">DSM 44710</strain>
    </source>
</reference>
<name>A0ABT9N343_9ACTN</name>
<evidence type="ECO:0000313" key="8">
    <source>
        <dbReference type="Proteomes" id="UP001240984"/>
    </source>
</evidence>
<evidence type="ECO:0000256" key="2">
    <source>
        <dbReference type="ARBA" id="ARBA00022692"/>
    </source>
</evidence>
<keyword evidence="2 5" id="KW-0812">Transmembrane</keyword>
<keyword evidence="4 5" id="KW-0472">Membrane</keyword>
<comment type="subcellular location">
    <subcellularLocation>
        <location evidence="1">Membrane</location>
        <topology evidence="1">Multi-pass membrane protein</topology>
    </subcellularLocation>
</comment>
<evidence type="ECO:0000313" key="7">
    <source>
        <dbReference type="EMBL" id="MDP9798119.1"/>
    </source>
</evidence>
<dbReference type="Pfam" id="PF12698">
    <property type="entry name" value="ABC2_membrane_3"/>
    <property type="match status" value="1"/>
</dbReference>
<dbReference type="InterPro" id="IPR013525">
    <property type="entry name" value="ABC2_TM"/>
</dbReference>